<evidence type="ECO:0000313" key="8">
    <source>
        <dbReference type="Proteomes" id="UP000823638"/>
    </source>
</evidence>
<dbReference type="GO" id="GO:0009089">
    <property type="term" value="P:lysine biosynthetic process via diaminopimelate"/>
    <property type="evidence" value="ECO:0007669"/>
    <property type="project" value="InterPro"/>
</dbReference>
<dbReference type="PROSITE" id="PS00878">
    <property type="entry name" value="ODR_DC_2_1"/>
    <property type="match status" value="1"/>
</dbReference>
<dbReference type="Pfam" id="PF02784">
    <property type="entry name" value="Orn_Arg_deC_N"/>
    <property type="match status" value="1"/>
</dbReference>
<feature type="active site" description="Proton donor" evidence="5">
    <location>
        <position position="343"/>
    </location>
</feature>
<dbReference type="AlphaFoldDB" id="A0A9D9N1H4"/>
<evidence type="ECO:0000256" key="4">
    <source>
        <dbReference type="ARBA" id="ARBA00023239"/>
    </source>
</evidence>
<dbReference type="InterPro" id="IPR009006">
    <property type="entry name" value="Ala_racemase/Decarboxylase_C"/>
</dbReference>
<comment type="cofactor">
    <cofactor evidence="1 5">
        <name>pyridoxal 5'-phosphate</name>
        <dbReference type="ChEBI" id="CHEBI:597326"/>
    </cofactor>
</comment>
<protein>
    <submittedName>
        <fullName evidence="7">Diaminopimelate decarboxylase</fullName>
    </submittedName>
</protein>
<dbReference type="InterPro" id="IPR029066">
    <property type="entry name" value="PLP-binding_barrel"/>
</dbReference>
<evidence type="ECO:0000256" key="1">
    <source>
        <dbReference type="ARBA" id="ARBA00001933"/>
    </source>
</evidence>
<dbReference type="PRINTS" id="PR01181">
    <property type="entry name" value="DAPDCRBXLASE"/>
</dbReference>
<evidence type="ECO:0000313" key="7">
    <source>
        <dbReference type="EMBL" id="MBO8456859.1"/>
    </source>
</evidence>
<dbReference type="FunFam" id="3.20.20.10:FF:000003">
    <property type="entry name" value="Diaminopimelate decarboxylase"/>
    <property type="match status" value="1"/>
</dbReference>
<gene>
    <name evidence="7" type="ORF">IAA81_01370</name>
</gene>
<dbReference type="EMBL" id="JADIMM010000021">
    <property type="protein sequence ID" value="MBO8456859.1"/>
    <property type="molecule type" value="Genomic_DNA"/>
</dbReference>
<dbReference type="PRINTS" id="PR01179">
    <property type="entry name" value="ODADCRBXLASE"/>
</dbReference>
<sequence>MVEKKFPLTKEQLKEIVKKYPTPFNIYDERGIRQAARRMLKAFSILPQFKEFYAVKALPNPYILEILKEEGLGTDCSSYPELLLSKAVGITGEDVMFSSNETPDNEFLAAAKLGAVINFDDITHVDIAANVLGGKLPDLISFRYNPGPLKKGNVIIGKPEEAKYGLTREQIFEGYKKASALGAKRFGLHTMVASNELDSSYFVETAKILFELVLEVYQKTGIRIEMVNIGGGMGIPYKPEETPVDFDFVARGVKELYDQIIEKNNLGPVKICTECGRIITGPYGYLVSTAIREKHTYRDYIGLDSSMADFMRPGVYGSWQYMSVVGKEGKSPDMVYDVVGSLCENCDKFAVQRQLPKIDMGDFVVLHDTGAHGRAMGFNYNGKLRSGELLLKEDGSIVEIRRKETVSDYFSTLDYPGLKDIEL</sequence>
<accession>A0A9D9N1H4</accession>
<organism evidence="7 8">
    <name type="scientific">Candidatus Gallitreponema excrementavium</name>
    <dbReference type="NCBI Taxonomy" id="2840840"/>
    <lineage>
        <taxon>Bacteria</taxon>
        <taxon>Pseudomonadati</taxon>
        <taxon>Spirochaetota</taxon>
        <taxon>Spirochaetia</taxon>
        <taxon>Spirochaetales</taxon>
        <taxon>Candidatus Gallitreponema</taxon>
    </lineage>
</organism>
<dbReference type="PROSITE" id="PS00879">
    <property type="entry name" value="ODR_DC_2_2"/>
    <property type="match status" value="1"/>
</dbReference>
<evidence type="ECO:0000259" key="6">
    <source>
        <dbReference type="Pfam" id="PF02784"/>
    </source>
</evidence>
<dbReference type="GO" id="GO:0008836">
    <property type="term" value="F:diaminopimelate decarboxylase activity"/>
    <property type="evidence" value="ECO:0007669"/>
    <property type="project" value="InterPro"/>
</dbReference>
<dbReference type="InterPro" id="IPR002986">
    <property type="entry name" value="DAP_deCOOHase_LysA"/>
</dbReference>
<dbReference type="Gene3D" id="2.40.37.10">
    <property type="entry name" value="Lyase, Ornithine Decarboxylase, Chain A, domain 1"/>
    <property type="match status" value="1"/>
</dbReference>
<reference evidence="7" key="2">
    <citation type="journal article" date="2021" name="PeerJ">
        <title>Extensive microbial diversity within the chicken gut microbiome revealed by metagenomics and culture.</title>
        <authorList>
            <person name="Gilroy R."/>
            <person name="Ravi A."/>
            <person name="Getino M."/>
            <person name="Pursley I."/>
            <person name="Horton D.L."/>
            <person name="Alikhan N.F."/>
            <person name="Baker D."/>
            <person name="Gharbi K."/>
            <person name="Hall N."/>
            <person name="Watson M."/>
            <person name="Adriaenssens E.M."/>
            <person name="Foster-Nyarko E."/>
            <person name="Jarju S."/>
            <person name="Secka A."/>
            <person name="Antonio M."/>
            <person name="Oren A."/>
            <person name="Chaudhuri R.R."/>
            <person name="La Ragione R."/>
            <person name="Hildebrand F."/>
            <person name="Pallen M.J."/>
        </authorList>
    </citation>
    <scope>NUCLEOTIDE SEQUENCE</scope>
    <source>
        <strain evidence="7">10532</strain>
    </source>
</reference>
<evidence type="ECO:0000256" key="2">
    <source>
        <dbReference type="ARBA" id="ARBA00022793"/>
    </source>
</evidence>
<dbReference type="CDD" id="cd06828">
    <property type="entry name" value="PLPDE_III_DapDC"/>
    <property type="match status" value="1"/>
</dbReference>
<keyword evidence="3 5" id="KW-0663">Pyridoxal phosphate</keyword>
<proteinExistence type="predicted"/>
<comment type="caution">
    <text evidence="7">The sequence shown here is derived from an EMBL/GenBank/DDBJ whole genome shotgun (WGS) entry which is preliminary data.</text>
</comment>
<dbReference type="SUPFAM" id="SSF50621">
    <property type="entry name" value="Alanine racemase C-terminal domain-like"/>
    <property type="match status" value="1"/>
</dbReference>
<name>A0A9D9N1H4_9SPIR</name>
<dbReference type="InterPro" id="IPR022644">
    <property type="entry name" value="De-COase2_N"/>
</dbReference>
<dbReference type="SUPFAM" id="SSF51419">
    <property type="entry name" value="PLP-binding barrel"/>
    <property type="match status" value="1"/>
</dbReference>
<feature type="modified residue" description="N6-(pyridoxal phosphate)lysine" evidence="5">
    <location>
        <position position="56"/>
    </location>
</feature>
<evidence type="ECO:0000256" key="3">
    <source>
        <dbReference type="ARBA" id="ARBA00022898"/>
    </source>
</evidence>
<reference evidence="7" key="1">
    <citation type="submission" date="2020-10" db="EMBL/GenBank/DDBJ databases">
        <authorList>
            <person name="Gilroy R."/>
        </authorList>
    </citation>
    <scope>NUCLEOTIDE SEQUENCE</scope>
    <source>
        <strain evidence="7">10532</strain>
    </source>
</reference>
<dbReference type="InterPro" id="IPR022657">
    <property type="entry name" value="De-COase2_CS"/>
</dbReference>
<dbReference type="Gene3D" id="3.20.20.10">
    <property type="entry name" value="Alanine racemase"/>
    <property type="match status" value="1"/>
</dbReference>
<dbReference type="InterPro" id="IPR022653">
    <property type="entry name" value="De-COase2_pyr-phos_BS"/>
</dbReference>
<evidence type="ECO:0000256" key="5">
    <source>
        <dbReference type="PIRSR" id="PIRSR600183-50"/>
    </source>
</evidence>
<keyword evidence="4" id="KW-0456">Lyase</keyword>
<dbReference type="InterPro" id="IPR000183">
    <property type="entry name" value="Orn/DAP/Arg_de-COase"/>
</dbReference>
<dbReference type="PANTHER" id="PTHR43727:SF2">
    <property type="entry name" value="GROUP IV DECARBOXYLASE"/>
    <property type="match status" value="1"/>
</dbReference>
<dbReference type="Proteomes" id="UP000823638">
    <property type="component" value="Unassembled WGS sequence"/>
</dbReference>
<feature type="domain" description="Orn/DAP/Arg decarboxylase 2 N-terminal" evidence="6">
    <location>
        <begin position="32"/>
        <end position="280"/>
    </location>
</feature>
<keyword evidence="2" id="KW-0210">Decarboxylase</keyword>
<dbReference type="PANTHER" id="PTHR43727">
    <property type="entry name" value="DIAMINOPIMELATE DECARBOXYLASE"/>
    <property type="match status" value="1"/>
</dbReference>